<feature type="repeat" description="TPR" evidence="3">
    <location>
        <begin position="403"/>
        <end position="436"/>
    </location>
</feature>
<protein>
    <submittedName>
        <fullName evidence="4">Uncharacterized protein</fullName>
    </submittedName>
</protein>
<dbReference type="SUPFAM" id="SSF48452">
    <property type="entry name" value="TPR-like"/>
    <property type="match status" value="4"/>
</dbReference>
<proteinExistence type="predicted"/>
<dbReference type="Pfam" id="PF14559">
    <property type="entry name" value="TPR_19"/>
    <property type="match status" value="1"/>
</dbReference>
<dbReference type="PANTHER" id="PTHR45586">
    <property type="entry name" value="TPR REPEAT-CONTAINING PROTEIN PA4667"/>
    <property type="match status" value="1"/>
</dbReference>
<dbReference type="Gene3D" id="1.25.40.10">
    <property type="entry name" value="Tetratricopeptide repeat domain"/>
    <property type="match status" value="4"/>
</dbReference>
<dbReference type="Pfam" id="PF13432">
    <property type="entry name" value="TPR_16"/>
    <property type="match status" value="3"/>
</dbReference>
<feature type="repeat" description="TPR" evidence="3">
    <location>
        <begin position="161"/>
        <end position="194"/>
    </location>
</feature>
<feature type="repeat" description="TPR" evidence="3">
    <location>
        <begin position="93"/>
        <end position="126"/>
    </location>
</feature>
<feature type="repeat" description="TPR" evidence="3">
    <location>
        <begin position="127"/>
        <end position="160"/>
    </location>
</feature>
<organism evidence="4 5">
    <name type="scientific">candidate division WOR-1 bacterium RIFOXYC12_FULL_54_18</name>
    <dbReference type="NCBI Taxonomy" id="1802584"/>
    <lineage>
        <taxon>Bacteria</taxon>
        <taxon>Bacillati</taxon>
        <taxon>Saganbacteria</taxon>
    </lineage>
</organism>
<feature type="repeat" description="TPR" evidence="3">
    <location>
        <begin position="664"/>
        <end position="697"/>
    </location>
</feature>
<feature type="repeat" description="TPR" evidence="3">
    <location>
        <begin position="732"/>
        <end position="765"/>
    </location>
</feature>
<dbReference type="InterPro" id="IPR011990">
    <property type="entry name" value="TPR-like_helical_dom_sf"/>
</dbReference>
<dbReference type="Proteomes" id="UP000178602">
    <property type="component" value="Unassembled WGS sequence"/>
</dbReference>
<comment type="caution">
    <text evidence="4">The sequence shown here is derived from an EMBL/GenBank/DDBJ whole genome shotgun (WGS) entry which is preliminary data.</text>
</comment>
<dbReference type="InterPro" id="IPR019734">
    <property type="entry name" value="TPR_rpt"/>
</dbReference>
<dbReference type="SMART" id="SM00028">
    <property type="entry name" value="TPR"/>
    <property type="match status" value="11"/>
</dbReference>
<dbReference type="InterPro" id="IPR051012">
    <property type="entry name" value="CellSynth/LPSAsmb/PSIAsmb"/>
</dbReference>
<reference evidence="4 5" key="1">
    <citation type="journal article" date="2016" name="Nat. Commun.">
        <title>Thousands of microbial genomes shed light on interconnected biogeochemical processes in an aquifer system.</title>
        <authorList>
            <person name="Anantharaman K."/>
            <person name="Brown C.T."/>
            <person name="Hug L.A."/>
            <person name="Sharon I."/>
            <person name="Castelle C.J."/>
            <person name="Probst A.J."/>
            <person name="Thomas B.C."/>
            <person name="Singh A."/>
            <person name="Wilkins M.J."/>
            <person name="Karaoz U."/>
            <person name="Brodie E.L."/>
            <person name="Williams K.H."/>
            <person name="Hubbard S.S."/>
            <person name="Banfield J.F."/>
        </authorList>
    </citation>
    <scope>NUCLEOTIDE SEQUENCE [LARGE SCALE GENOMIC DNA]</scope>
</reference>
<evidence type="ECO:0000313" key="4">
    <source>
        <dbReference type="EMBL" id="OGC28657.1"/>
    </source>
</evidence>
<evidence type="ECO:0000256" key="2">
    <source>
        <dbReference type="ARBA" id="ARBA00022803"/>
    </source>
</evidence>
<sequence length="777" mass="87483">METLLDPIELKSLGQRELASGAYKKSQSFFAQAALLSPHVFPYILLDYEDCIGRDQSRVGPRMALAGFLLATGHLDAALLELEEVLIADPQNIEAYNALGRLFIALERIDDAISLLERSIKEGVRDVILIEILAGAYLEKGRISEAIKFYEEILTHRPTDKQTLRILGELHARIENYKQAARYYQLMFSDDPEVVREVVGRLEGLLQKVEASIEIREILSDVYMRTIKPEAAVEKLKEILRLEPSKLDEIIGRLRSVLKSYPNLPSAALALAEALRTRGDLSAAVEQYNELFKSHPEMAGEVSDGYRSILGSCPEQILARTYLLDILLGQNRTEEALVELGKMVEMDPSAAEMVIRRCREILRAKPQLLSAHVVLGKACLAKGDFQRAALSAEGVINIDKKYVPAYLLLGEAYANLNLPRKSVETFRTALTLDPYNLEVHAKYKAAKEEQLDQEIVSLKEKLQEDSWKLSQHLDLAKAYLEKGERENAIRQLQLGQKDQLRAPLAFLMLGGVHRSLGRFDLAIDNYQRALQSANQEQAKIIRFNIGTTYECAGEPRKAIEIYEELLQEDLDFADLQKRSRQLQGASLQSMRNKPLRAVISDYGKADITAVWGRELRVPGRAGDDVSLSFGHEHNQNGVEYFMKGMCQAAEEEFLLAVQLDRRFASASNNLGIALMKQGKLEEARLRINDAVHVDPASPVFHNNLGVVNYLLGRLEFAVIALERSFALDQESPTIFINLGDAYYFRQEGQKAIELYRQVGSFDPLADLARQRLLYKIP</sequence>
<gene>
    <name evidence="4" type="ORF">A3K49_06850</name>
</gene>
<accession>A0A1F4T7W6</accession>
<evidence type="ECO:0000313" key="5">
    <source>
        <dbReference type="Proteomes" id="UP000178602"/>
    </source>
</evidence>
<feature type="repeat" description="TPR" evidence="3">
    <location>
        <begin position="503"/>
        <end position="536"/>
    </location>
</feature>
<evidence type="ECO:0000256" key="1">
    <source>
        <dbReference type="ARBA" id="ARBA00022737"/>
    </source>
</evidence>
<dbReference type="PROSITE" id="PS50005">
    <property type="entry name" value="TPR"/>
    <property type="match status" value="7"/>
</dbReference>
<keyword evidence="1" id="KW-0677">Repeat</keyword>
<dbReference type="PANTHER" id="PTHR45586:SF1">
    <property type="entry name" value="LIPOPOLYSACCHARIDE ASSEMBLY PROTEIN B"/>
    <property type="match status" value="1"/>
</dbReference>
<dbReference type="EMBL" id="MEUG01000001">
    <property type="protein sequence ID" value="OGC28657.1"/>
    <property type="molecule type" value="Genomic_DNA"/>
</dbReference>
<dbReference type="Pfam" id="PF13424">
    <property type="entry name" value="TPR_12"/>
    <property type="match status" value="1"/>
</dbReference>
<dbReference type="Pfam" id="PF13181">
    <property type="entry name" value="TPR_8"/>
    <property type="match status" value="1"/>
</dbReference>
<evidence type="ECO:0000256" key="3">
    <source>
        <dbReference type="PROSITE-ProRule" id="PRU00339"/>
    </source>
</evidence>
<dbReference type="AlphaFoldDB" id="A0A1F4T7W6"/>
<name>A0A1F4T7W6_UNCSA</name>
<keyword evidence="2 3" id="KW-0802">TPR repeat</keyword>